<organism evidence="2 3">
    <name type="scientific">Linnemannia hyalina</name>
    <dbReference type="NCBI Taxonomy" id="64524"/>
    <lineage>
        <taxon>Eukaryota</taxon>
        <taxon>Fungi</taxon>
        <taxon>Fungi incertae sedis</taxon>
        <taxon>Mucoromycota</taxon>
        <taxon>Mortierellomycotina</taxon>
        <taxon>Mortierellomycetes</taxon>
        <taxon>Mortierellales</taxon>
        <taxon>Mortierellaceae</taxon>
        <taxon>Linnemannia</taxon>
    </lineage>
</organism>
<feature type="domain" description="MCM8/REC winged helix" evidence="1">
    <location>
        <begin position="2"/>
        <end position="65"/>
    </location>
</feature>
<evidence type="ECO:0000259" key="1">
    <source>
        <dbReference type="Pfam" id="PF25051"/>
    </source>
</evidence>
<dbReference type="InterPro" id="IPR056875">
    <property type="entry name" value="MCM8/REC_WHD"/>
</dbReference>
<keyword evidence="3" id="KW-1185">Reference proteome</keyword>
<dbReference type="EMBL" id="JAHRHY010000001">
    <property type="protein sequence ID" value="KAG9072383.1"/>
    <property type="molecule type" value="Genomic_DNA"/>
</dbReference>
<reference evidence="2" key="1">
    <citation type="submission" date="2021-06" db="EMBL/GenBank/DDBJ databases">
        <title>Genome Sequence of Mortierella hyaline Strain SCG-10, a Cold-Adapted, Nitrate-Reducing Fungus Isolated from Soil in Minnesota, USA.</title>
        <authorList>
            <person name="Aldossari N."/>
        </authorList>
    </citation>
    <scope>NUCLEOTIDE SEQUENCE</scope>
    <source>
        <strain evidence="2">SCG-10</strain>
    </source>
</reference>
<sequence length="68" mass="7954">MKRYVAELQRIAFEKSSNMFTQDQLYNTFQGMQLRGITGGFMAFLDTLNHQNFLLKKGPRTYQLSVVM</sequence>
<protein>
    <recommendedName>
        <fullName evidence="1">MCM8/REC winged helix domain-containing protein</fullName>
    </recommendedName>
</protein>
<accession>A0A9P8BYF4</accession>
<evidence type="ECO:0000313" key="3">
    <source>
        <dbReference type="Proteomes" id="UP000707451"/>
    </source>
</evidence>
<dbReference type="Pfam" id="PF25051">
    <property type="entry name" value="WHD_MCM8"/>
    <property type="match status" value="1"/>
</dbReference>
<name>A0A9P8BYF4_9FUNG</name>
<evidence type="ECO:0000313" key="2">
    <source>
        <dbReference type="EMBL" id="KAG9072383.1"/>
    </source>
</evidence>
<gene>
    <name evidence="2" type="ORF">KI688_000153</name>
</gene>
<dbReference type="AlphaFoldDB" id="A0A9P8BYF4"/>
<dbReference type="Proteomes" id="UP000707451">
    <property type="component" value="Unassembled WGS sequence"/>
</dbReference>
<proteinExistence type="predicted"/>
<dbReference type="CDD" id="cd22247">
    <property type="entry name" value="MCM8_WHD"/>
    <property type="match status" value="1"/>
</dbReference>
<comment type="caution">
    <text evidence="2">The sequence shown here is derived from an EMBL/GenBank/DDBJ whole genome shotgun (WGS) entry which is preliminary data.</text>
</comment>
<dbReference type="OrthoDB" id="7462577at2759"/>